<keyword evidence="1" id="KW-1185">Reference proteome</keyword>
<protein>
    <submittedName>
        <fullName evidence="2">Reverse transcriptase domain-containing protein</fullName>
    </submittedName>
</protein>
<dbReference type="AlphaFoldDB" id="A0A7I4XWI6"/>
<organism evidence="1 2">
    <name type="scientific">Haemonchus contortus</name>
    <name type="common">Barber pole worm</name>
    <dbReference type="NCBI Taxonomy" id="6289"/>
    <lineage>
        <taxon>Eukaryota</taxon>
        <taxon>Metazoa</taxon>
        <taxon>Ecdysozoa</taxon>
        <taxon>Nematoda</taxon>
        <taxon>Chromadorea</taxon>
        <taxon>Rhabditida</taxon>
        <taxon>Rhabditina</taxon>
        <taxon>Rhabditomorpha</taxon>
        <taxon>Strongyloidea</taxon>
        <taxon>Trichostrongylidae</taxon>
        <taxon>Haemonchus</taxon>
    </lineage>
</organism>
<dbReference type="OrthoDB" id="5818039at2759"/>
<reference evidence="2" key="1">
    <citation type="submission" date="2020-12" db="UniProtKB">
        <authorList>
            <consortium name="WormBaseParasite"/>
        </authorList>
    </citation>
    <scope>IDENTIFICATION</scope>
    <source>
        <strain evidence="2">MHco3</strain>
    </source>
</reference>
<evidence type="ECO:0000313" key="1">
    <source>
        <dbReference type="Proteomes" id="UP000025227"/>
    </source>
</evidence>
<dbReference type="WBParaSite" id="HCON_00012580-00001">
    <property type="protein sequence ID" value="HCON_00012580-00001"/>
    <property type="gene ID" value="HCON_00012580"/>
</dbReference>
<name>A0A7I4XWI6_HAECO</name>
<accession>A0A7I4XWI6</accession>
<evidence type="ECO:0000313" key="2">
    <source>
        <dbReference type="WBParaSite" id="HCON_00012580-00001"/>
    </source>
</evidence>
<proteinExistence type="predicted"/>
<sequence length="112" mass="12696">ATNIKYDVIGLIETRHRPLHAVFQTREEHATPEASAAQVSSYNHLRCLCTKVIVGDFDVKIAPRRTAEKLHIGTHGMEWNEQGNEALKTAVNRDYFAQLGRAFARPTELRQL</sequence>
<dbReference type="Proteomes" id="UP000025227">
    <property type="component" value="Unplaced"/>
</dbReference>